<keyword evidence="13" id="KW-1185">Reference proteome</keyword>
<feature type="transmembrane region" description="Helical" evidence="11">
    <location>
        <begin position="96"/>
        <end position="117"/>
    </location>
</feature>
<proteinExistence type="inferred from homology"/>
<evidence type="ECO:0000256" key="8">
    <source>
        <dbReference type="ARBA" id="ARBA00022989"/>
    </source>
</evidence>
<gene>
    <name evidence="12" type="ORF">Sjap_023876</name>
</gene>
<organism evidence="12 13">
    <name type="scientific">Stephania japonica</name>
    <dbReference type="NCBI Taxonomy" id="461633"/>
    <lineage>
        <taxon>Eukaryota</taxon>
        <taxon>Viridiplantae</taxon>
        <taxon>Streptophyta</taxon>
        <taxon>Embryophyta</taxon>
        <taxon>Tracheophyta</taxon>
        <taxon>Spermatophyta</taxon>
        <taxon>Magnoliopsida</taxon>
        <taxon>Ranunculales</taxon>
        <taxon>Menispermaceae</taxon>
        <taxon>Menispermoideae</taxon>
        <taxon>Cissampelideae</taxon>
        <taxon>Stephania</taxon>
    </lineage>
</organism>
<keyword evidence="9 11" id="KW-0472">Membrane</keyword>
<evidence type="ECO:0000256" key="9">
    <source>
        <dbReference type="ARBA" id="ARBA00023136"/>
    </source>
</evidence>
<keyword evidence="7" id="KW-0769">Symport</keyword>
<feature type="transmembrane region" description="Helical" evidence="11">
    <location>
        <begin position="129"/>
        <end position="152"/>
    </location>
</feature>
<dbReference type="AlphaFoldDB" id="A0AAP0EL12"/>
<evidence type="ECO:0000256" key="2">
    <source>
        <dbReference type="ARBA" id="ARBA00004914"/>
    </source>
</evidence>
<evidence type="ECO:0000313" key="12">
    <source>
        <dbReference type="EMBL" id="KAK9090699.1"/>
    </source>
</evidence>
<sequence length="157" mass="17069">MAGKTDSASIRVPYRNLNESEVELVAFEEQKHRIEEDPSFSNRTSDALDSSPPPPVSHPSSNCSLKTLVLSCMIAAGVQFGWALQLSLLTPYVQTLGVGHAFSSFIWLCGPITGLVIKDMVGATSSSAFVLPHSIQFWIVYMGLMAFSVSLLDTYLP</sequence>
<evidence type="ECO:0000256" key="3">
    <source>
        <dbReference type="ARBA" id="ARBA00007134"/>
    </source>
</evidence>
<dbReference type="GO" id="GO:0008506">
    <property type="term" value="F:sucrose:proton symporter activity"/>
    <property type="evidence" value="ECO:0007669"/>
    <property type="project" value="TreeGrafter"/>
</dbReference>
<comment type="similarity">
    <text evidence="3">Belongs to the glycoside-pentoside-hexuronide (GPH) cation symporter transporter (TC 2.A.2.4) family.</text>
</comment>
<protein>
    <submittedName>
        <fullName evidence="12">Uncharacterized protein</fullName>
    </submittedName>
</protein>
<dbReference type="GO" id="GO:0016020">
    <property type="term" value="C:membrane"/>
    <property type="evidence" value="ECO:0007669"/>
    <property type="project" value="UniProtKB-SubCell"/>
</dbReference>
<evidence type="ECO:0000256" key="11">
    <source>
        <dbReference type="SAM" id="Phobius"/>
    </source>
</evidence>
<evidence type="ECO:0000256" key="5">
    <source>
        <dbReference type="ARBA" id="ARBA00022597"/>
    </source>
</evidence>
<evidence type="ECO:0000313" key="13">
    <source>
        <dbReference type="Proteomes" id="UP001417504"/>
    </source>
</evidence>
<keyword evidence="5" id="KW-0762">Sugar transport</keyword>
<keyword evidence="8 11" id="KW-1133">Transmembrane helix</keyword>
<dbReference type="PANTHER" id="PTHR19432">
    <property type="entry name" value="SUGAR TRANSPORTER"/>
    <property type="match status" value="1"/>
</dbReference>
<keyword evidence="4" id="KW-0813">Transport</keyword>
<evidence type="ECO:0000256" key="1">
    <source>
        <dbReference type="ARBA" id="ARBA00004141"/>
    </source>
</evidence>
<dbReference type="EMBL" id="JBBNAE010000010">
    <property type="protein sequence ID" value="KAK9090699.1"/>
    <property type="molecule type" value="Genomic_DNA"/>
</dbReference>
<comment type="subcellular location">
    <subcellularLocation>
        <location evidence="1">Membrane</location>
        <topology evidence="1">Multi-pass membrane protein</topology>
    </subcellularLocation>
</comment>
<dbReference type="PANTHER" id="PTHR19432:SF35">
    <property type="entry name" value="SOLUTE CARRIER FAMILY 45 MEMBER 3 ISOFORM X1"/>
    <property type="match status" value="1"/>
</dbReference>
<reference evidence="12 13" key="1">
    <citation type="submission" date="2024-01" db="EMBL/GenBank/DDBJ databases">
        <title>Genome assemblies of Stephania.</title>
        <authorList>
            <person name="Yang L."/>
        </authorList>
    </citation>
    <scope>NUCLEOTIDE SEQUENCE [LARGE SCALE GENOMIC DNA]</scope>
    <source>
        <strain evidence="12">QJT</strain>
        <tissue evidence="12">Leaf</tissue>
    </source>
</reference>
<accession>A0AAP0EL12</accession>
<dbReference type="SUPFAM" id="SSF103473">
    <property type="entry name" value="MFS general substrate transporter"/>
    <property type="match status" value="1"/>
</dbReference>
<feature type="transmembrane region" description="Helical" evidence="11">
    <location>
        <begin position="67"/>
        <end position="84"/>
    </location>
</feature>
<comment type="pathway">
    <text evidence="2">Glycan biosynthesis; sucrose metabolism.</text>
</comment>
<dbReference type="InterPro" id="IPR036259">
    <property type="entry name" value="MFS_trans_sf"/>
</dbReference>
<evidence type="ECO:0000256" key="4">
    <source>
        <dbReference type="ARBA" id="ARBA00022448"/>
    </source>
</evidence>
<evidence type="ECO:0000256" key="7">
    <source>
        <dbReference type="ARBA" id="ARBA00022847"/>
    </source>
</evidence>
<keyword evidence="6 11" id="KW-0812">Transmembrane</keyword>
<evidence type="ECO:0000256" key="10">
    <source>
        <dbReference type="SAM" id="MobiDB-lite"/>
    </source>
</evidence>
<feature type="region of interest" description="Disordered" evidence="10">
    <location>
        <begin position="33"/>
        <end position="59"/>
    </location>
</feature>
<comment type="caution">
    <text evidence="12">The sequence shown here is derived from an EMBL/GenBank/DDBJ whole genome shotgun (WGS) entry which is preliminary data.</text>
</comment>
<dbReference type="Proteomes" id="UP001417504">
    <property type="component" value="Unassembled WGS sequence"/>
</dbReference>
<feature type="compositionally biased region" description="Polar residues" evidence="10">
    <location>
        <begin position="39"/>
        <end position="48"/>
    </location>
</feature>
<name>A0AAP0EL12_9MAGN</name>
<evidence type="ECO:0000256" key="6">
    <source>
        <dbReference type="ARBA" id="ARBA00022692"/>
    </source>
</evidence>